<organism evidence="2">
    <name type="scientific">viral metagenome</name>
    <dbReference type="NCBI Taxonomy" id="1070528"/>
    <lineage>
        <taxon>unclassified sequences</taxon>
        <taxon>metagenomes</taxon>
        <taxon>organismal metagenomes</taxon>
    </lineage>
</organism>
<sequence>MSRIVSSELHIILSITVLPTLVLVSSVSEEDLDLE</sequence>
<keyword evidence="1" id="KW-1133">Transmembrane helix</keyword>
<evidence type="ECO:0000313" key="2">
    <source>
        <dbReference type="EMBL" id="QHT22275.1"/>
    </source>
</evidence>
<reference evidence="2" key="1">
    <citation type="journal article" date="2020" name="Nature">
        <title>Giant virus diversity and host interactions through global metagenomics.</title>
        <authorList>
            <person name="Schulz F."/>
            <person name="Roux S."/>
            <person name="Paez-Espino D."/>
            <person name="Jungbluth S."/>
            <person name="Walsh D.A."/>
            <person name="Denef V.J."/>
            <person name="McMahon K.D."/>
            <person name="Konstantinidis K.T."/>
            <person name="Eloe-Fadrosh E.A."/>
            <person name="Kyrpides N.C."/>
            <person name="Woyke T."/>
        </authorList>
    </citation>
    <scope>NUCLEOTIDE SEQUENCE</scope>
    <source>
        <strain evidence="2">GVMAG-M-3300023179-107</strain>
    </source>
</reference>
<protein>
    <submittedName>
        <fullName evidence="2">Uncharacterized protein</fullName>
    </submittedName>
</protein>
<keyword evidence="1" id="KW-0812">Transmembrane</keyword>
<keyword evidence="1" id="KW-0472">Membrane</keyword>
<evidence type="ECO:0000256" key="1">
    <source>
        <dbReference type="SAM" id="Phobius"/>
    </source>
</evidence>
<accession>A0A6C0E4F0</accession>
<dbReference type="EMBL" id="MN739708">
    <property type="protein sequence ID" value="QHT22275.1"/>
    <property type="molecule type" value="Genomic_DNA"/>
</dbReference>
<feature type="transmembrane region" description="Helical" evidence="1">
    <location>
        <begin position="9"/>
        <end position="28"/>
    </location>
</feature>
<name>A0A6C0E4F0_9ZZZZ</name>
<proteinExistence type="predicted"/>
<dbReference type="AlphaFoldDB" id="A0A6C0E4F0"/>